<organism evidence="1 2">
    <name type="scientific">Cyclotella cryptica</name>
    <dbReference type="NCBI Taxonomy" id="29204"/>
    <lineage>
        <taxon>Eukaryota</taxon>
        <taxon>Sar</taxon>
        <taxon>Stramenopiles</taxon>
        <taxon>Ochrophyta</taxon>
        <taxon>Bacillariophyta</taxon>
        <taxon>Coscinodiscophyceae</taxon>
        <taxon>Thalassiosirophycidae</taxon>
        <taxon>Stephanodiscales</taxon>
        <taxon>Stephanodiscaceae</taxon>
        <taxon>Cyclotella</taxon>
    </lineage>
</organism>
<accession>A0ABD3QYB0</accession>
<comment type="caution">
    <text evidence="1">The sequence shown here is derived from an EMBL/GenBank/DDBJ whole genome shotgun (WGS) entry which is preliminary data.</text>
</comment>
<evidence type="ECO:0000313" key="1">
    <source>
        <dbReference type="EMBL" id="KAL3804721.1"/>
    </source>
</evidence>
<gene>
    <name evidence="1" type="ORF">HJC23_008536</name>
</gene>
<name>A0ABD3QYB0_9STRA</name>
<reference evidence="1 2" key="1">
    <citation type="journal article" date="2020" name="G3 (Bethesda)">
        <title>Improved Reference Genome for Cyclotella cryptica CCMP332, a Model for Cell Wall Morphogenesis, Salinity Adaptation, and Lipid Production in Diatoms (Bacillariophyta).</title>
        <authorList>
            <person name="Roberts W.R."/>
            <person name="Downey K.M."/>
            <person name="Ruck E.C."/>
            <person name="Traller J.C."/>
            <person name="Alverson A.J."/>
        </authorList>
    </citation>
    <scope>NUCLEOTIDE SEQUENCE [LARGE SCALE GENOMIC DNA]</scope>
    <source>
        <strain evidence="1 2">CCMP332</strain>
    </source>
</reference>
<evidence type="ECO:0000313" key="2">
    <source>
        <dbReference type="Proteomes" id="UP001516023"/>
    </source>
</evidence>
<sequence length="114" mass="13816">MMTFYSLFDADIDLSFALPKETPFRRQRSCLLPTTRQSFGEYYLEDELSLDRSRTRLDSESRRSVKFAENPISEVIPVPRYEKERIPELFYNHLDVARFRHEVKLERMHIKILW</sequence>
<dbReference type="Proteomes" id="UP001516023">
    <property type="component" value="Unassembled WGS sequence"/>
</dbReference>
<protein>
    <submittedName>
        <fullName evidence="1">Uncharacterized protein</fullName>
    </submittedName>
</protein>
<keyword evidence="2" id="KW-1185">Reference proteome</keyword>
<dbReference type="EMBL" id="JABMIG020000006">
    <property type="protein sequence ID" value="KAL3804721.1"/>
    <property type="molecule type" value="Genomic_DNA"/>
</dbReference>
<proteinExistence type="predicted"/>
<dbReference type="AlphaFoldDB" id="A0ABD3QYB0"/>